<dbReference type="KEGG" id="rgu:A4W93_06625"/>
<dbReference type="CDD" id="cd19411">
    <property type="entry name" value="MCP2201-like_sensor"/>
    <property type="match status" value="1"/>
</dbReference>
<dbReference type="InterPro" id="IPR024478">
    <property type="entry name" value="HlyB_4HB_MCP"/>
</dbReference>
<dbReference type="GO" id="GO:0007165">
    <property type="term" value="P:signal transduction"/>
    <property type="evidence" value="ECO:0007669"/>
    <property type="project" value="UniProtKB-KW"/>
</dbReference>
<dbReference type="CDD" id="cd06225">
    <property type="entry name" value="HAMP"/>
    <property type="match status" value="1"/>
</dbReference>
<dbReference type="PROSITE" id="PS50885">
    <property type="entry name" value="HAMP"/>
    <property type="match status" value="1"/>
</dbReference>
<dbReference type="InterPro" id="IPR004089">
    <property type="entry name" value="MCPsignal_dom"/>
</dbReference>
<evidence type="ECO:0000313" key="8">
    <source>
        <dbReference type="EMBL" id="ARN19617.1"/>
    </source>
</evidence>
<dbReference type="PRINTS" id="PR00260">
    <property type="entry name" value="CHEMTRNSDUCR"/>
</dbReference>
<dbReference type="Pfam" id="PF00672">
    <property type="entry name" value="HAMP"/>
    <property type="match status" value="1"/>
</dbReference>
<evidence type="ECO:0000259" key="6">
    <source>
        <dbReference type="PROSITE" id="PS50111"/>
    </source>
</evidence>
<evidence type="ECO:0000256" key="4">
    <source>
        <dbReference type="PROSITE-ProRule" id="PRU00284"/>
    </source>
</evidence>
<dbReference type="GO" id="GO:0006935">
    <property type="term" value="P:chemotaxis"/>
    <property type="evidence" value="ECO:0007669"/>
    <property type="project" value="UniProtKB-KW"/>
</dbReference>
<comment type="subcellular location">
    <subcellularLocation>
        <location evidence="1">Membrane</location>
    </subcellularLocation>
</comment>
<dbReference type="Pfam" id="PF00015">
    <property type="entry name" value="MCPsignal"/>
    <property type="match status" value="1"/>
</dbReference>
<evidence type="ECO:0000256" key="1">
    <source>
        <dbReference type="ARBA" id="ARBA00004370"/>
    </source>
</evidence>
<dbReference type="EMBL" id="CP015118">
    <property type="protein sequence ID" value="ARN19617.1"/>
    <property type="molecule type" value="Genomic_DNA"/>
</dbReference>
<dbReference type="Pfam" id="PF12729">
    <property type="entry name" value="4HB_MCP_1"/>
    <property type="match status" value="1"/>
</dbReference>
<dbReference type="SUPFAM" id="SSF58104">
    <property type="entry name" value="Methyl-accepting chemotaxis protein (MCP) signaling domain"/>
    <property type="match status" value="1"/>
</dbReference>
<evidence type="ECO:0000259" key="7">
    <source>
        <dbReference type="PROSITE" id="PS50885"/>
    </source>
</evidence>
<dbReference type="PANTHER" id="PTHR43531:SF11">
    <property type="entry name" value="METHYL-ACCEPTING CHEMOTAXIS PROTEIN 3"/>
    <property type="match status" value="1"/>
</dbReference>
<evidence type="ECO:0000256" key="5">
    <source>
        <dbReference type="SAM" id="Phobius"/>
    </source>
</evidence>
<accession>A0A1W6L603</accession>
<keyword evidence="9" id="KW-1185">Reference proteome</keyword>
<keyword evidence="2" id="KW-0145">Chemotaxis</keyword>
<keyword evidence="5" id="KW-0472">Membrane</keyword>
<reference evidence="8 9" key="1">
    <citation type="submission" date="2016-04" db="EMBL/GenBank/DDBJ databases">
        <title>Complete genome sequence of natural rubber-degrading, novel Gram-negative bacterium, Rhizobacter gummiphilus strain NS21.</title>
        <authorList>
            <person name="Tabata M."/>
            <person name="Kasai D."/>
            <person name="Fukuda M."/>
        </authorList>
    </citation>
    <scope>NUCLEOTIDE SEQUENCE [LARGE SCALE GENOMIC DNA]</scope>
    <source>
        <strain evidence="8 9">NS21</strain>
    </source>
</reference>
<keyword evidence="5" id="KW-0812">Transmembrane</keyword>
<organism evidence="8 9">
    <name type="scientific">Piscinibacter gummiphilus</name>
    <dbReference type="NCBI Taxonomy" id="946333"/>
    <lineage>
        <taxon>Bacteria</taxon>
        <taxon>Pseudomonadati</taxon>
        <taxon>Pseudomonadota</taxon>
        <taxon>Betaproteobacteria</taxon>
        <taxon>Burkholderiales</taxon>
        <taxon>Sphaerotilaceae</taxon>
        <taxon>Piscinibacter</taxon>
    </lineage>
</organism>
<evidence type="ECO:0008006" key="10">
    <source>
        <dbReference type="Google" id="ProtNLM"/>
    </source>
</evidence>
<dbReference type="FunFam" id="1.10.287.950:FF:000001">
    <property type="entry name" value="Methyl-accepting chemotaxis sensory transducer"/>
    <property type="match status" value="1"/>
</dbReference>
<name>A0A1W6L603_9BURK</name>
<dbReference type="SMART" id="SM00283">
    <property type="entry name" value="MA"/>
    <property type="match status" value="1"/>
</dbReference>
<dbReference type="PROSITE" id="PS50111">
    <property type="entry name" value="CHEMOTAXIS_TRANSDUC_2"/>
    <property type="match status" value="1"/>
</dbReference>
<dbReference type="SMART" id="SM00304">
    <property type="entry name" value="HAMP"/>
    <property type="match status" value="1"/>
</dbReference>
<feature type="transmembrane region" description="Helical" evidence="5">
    <location>
        <begin position="12"/>
        <end position="30"/>
    </location>
</feature>
<sequence length="520" mass="54823">MLKPRLWHRLTLNFLLQIALLIVVGAYGAYGAHRLATDMEETASTGLSQIRRAQLLQTGVSTISTAARDLLLLDEAKQLRRQQALIDQALQSAHDVEVELRQMNVGGADAEKLQALFQEKEKFTASVAKFRTAQRDGTVDDARQVLVMDMRPAQAAYQRALEDMVQHEAAEATRRSTEGTDLARMTVLVTSGLVAAAVLLGSLAAIVIARSILLPVRRAKMAVETIAAGDLSTPIQGHVADEIGEMLDKLEQMRSVLAGVVTQVSHAAARIDQDSSAISDGNDALATRTSRTGGSLQQTAASVDQIASALQGTTQLTVEAAGMAEGARVAASAGGEAVHTVISTMQSIASSSARIGDIIAVIDGIAFQTNILALNAAVEAARAGEHGKGFAVVSSEVRALAGRSAQAAREVRHLIQTSSEHVEAGNTFVSDAGKKIDNVIAKVNAVSQLLERIAAAADEQTKGVEQVSGAMYEVDQSTRQNGGLVVRLGDSVQALKDSARDLSTSVSFFQTAGAHDPVLQ</sequence>
<evidence type="ECO:0000256" key="3">
    <source>
        <dbReference type="ARBA" id="ARBA00029447"/>
    </source>
</evidence>
<feature type="domain" description="HAMP" evidence="7">
    <location>
        <begin position="210"/>
        <end position="262"/>
    </location>
</feature>
<feature type="domain" description="Methyl-accepting transducer" evidence="6">
    <location>
        <begin position="267"/>
        <end position="496"/>
    </location>
</feature>
<dbReference type="Gene3D" id="1.10.287.950">
    <property type="entry name" value="Methyl-accepting chemotaxis protein"/>
    <property type="match status" value="1"/>
</dbReference>
<evidence type="ECO:0000256" key="2">
    <source>
        <dbReference type="ARBA" id="ARBA00022500"/>
    </source>
</evidence>
<gene>
    <name evidence="8" type="ORF">A4W93_06625</name>
</gene>
<dbReference type="GO" id="GO:0016020">
    <property type="term" value="C:membrane"/>
    <property type="evidence" value="ECO:0007669"/>
    <property type="project" value="UniProtKB-SubCell"/>
</dbReference>
<dbReference type="STRING" id="946333.A4W93_06625"/>
<comment type="similarity">
    <text evidence="3">Belongs to the methyl-accepting chemotaxis (MCP) protein family.</text>
</comment>
<feature type="transmembrane region" description="Helical" evidence="5">
    <location>
        <begin position="187"/>
        <end position="213"/>
    </location>
</feature>
<dbReference type="GO" id="GO:0004888">
    <property type="term" value="F:transmembrane signaling receptor activity"/>
    <property type="evidence" value="ECO:0007669"/>
    <property type="project" value="InterPro"/>
</dbReference>
<dbReference type="Proteomes" id="UP000193427">
    <property type="component" value="Chromosome"/>
</dbReference>
<dbReference type="InterPro" id="IPR003660">
    <property type="entry name" value="HAMP_dom"/>
</dbReference>
<proteinExistence type="inferred from homology"/>
<dbReference type="InterPro" id="IPR004090">
    <property type="entry name" value="Chemotax_Me-accpt_rcpt"/>
</dbReference>
<keyword evidence="5" id="KW-1133">Transmembrane helix</keyword>
<keyword evidence="4" id="KW-0807">Transducer</keyword>
<dbReference type="PANTHER" id="PTHR43531">
    <property type="entry name" value="PROTEIN ICFG"/>
    <property type="match status" value="1"/>
</dbReference>
<dbReference type="AlphaFoldDB" id="A0A1W6L603"/>
<evidence type="ECO:0000313" key="9">
    <source>
        <dbReference type="Proteomes" id="UP000193427"/>
    </source>
</evidence>
<protein>
    <recommendedName>
        <fullName evidence="10">Chemotaxis protein</fullName>
    </recommendedName>
</protein>
<dbReference type="InterPro" id="IPR047347">
    <property type="entry name" value="YvaQ-like_sensor"/>
</dbReference>
<dbReference type="InterPro" id="IPR051310">
    <property type="entry name" value="MCP_chemotaxis"/>
</dbReference>